<comment type="caution">
    <text evidence="1">The sequence shown here is derived from an EMBL/GenBank/DDBJ whole genome shotgun (WGS) entry which is preliminary data.</text>
</comment>
<accession>A0A5J4V287</accession>
<dbReference type="AlphaFoldDB" id="A0A5J4V287"/>
<dbReference type="EMBL" id="SNRW01010405">
    <property type="protein sequence ID" value="KAA6376614.1"/>
    <property type="molecule type" value="Genomic_DNA"/>
</dbReference>
<name>A0A5J4V287_9EUKA</name>
<gene>
    <name evidence="1" type="ORF">EZS28_027859</name>
</gene>
<evidence type="ECO:0000313" key="1">
    <source>
        <dbReference type="EMBL" id="KAA6376614.1"/>
    </source>
</evidence>
<reference evidence="1 2" key="1">
    <citation type="submission" date="2019-03" db="EMBL/GenBank/DDBJ databases">
        <title>Single cell metagenomics reveals metabolic interactions within the superorganism composed of flagellate Streblomastix strix and complex community of Bacteroidetes bacteria on its surface.</title>
        <authorList>
            <person name="Treitli S.C."/>
            <person name="Kolisko M."/>
            <person name="Husnik F."/>
            <person name="Keeling P."/>
            <person name="Hampl V."/>
        </authorList>
    </citation>
    <scope>NUCLEOTIDE SEQUENCE [LARGE SCALE GENOMIC DNA]</scope>
    <source>
        <strain evidence="1">ST1C</strain>
    </source>
</reference>
<evidence type="ECO:0000313" key="2">
    <source>
        <dbReference type="Proteomes" id="UP000324800"/>
    </source>
</evidence>
<organism evidence="1 2">
    <name type="scientific">Streblomastix strix</name>
    <dbReference type="NCBI Taxonomy" id="222440"/>
    <lineage>
        <taxon>Eukaryota</taxon>
        <taxon>Metamonada</taxon>
        <taxon>Preaxostyla</taxon>
        <taxon>Oxymonadida</taxon>
        <taxon>Streblomastigidae</taxon>
        <taxon>Streblomastix</taxon>
    </lineage>
</organism>
<proteinExistence type="predicted"/>
<dbReference type="Proteomes" id="UP000324800">
    <property type="component" value="Unassembled WGS sequence"/>
</dbReference>
<sequence>MRKGMALLVAISGARMMELAVIQRKDIEDSEQKITVKKTIKQGKKPRTRKFILRTRDRPRCSVNAISEWLQNGECKQRFEEKIQLDYYKKRELGRIVCSRELMKIRNQAEVDRYYTGLQCETCYDDEAKRRSSFDGEMKVLIGHAPGSVTMDVLYRSVMKPARGPNRKL</sequence>
<protein>
    <recommendedName>
        <fullName evidence="3">Tyr recombinase domain-containing protein</fullName>
    </recommendedName>
</protein>
<evidence type="ECO:0008006" key="3">
    <source>
        <dbReference type="Google" id="ProtNLM"/>
    </source>
</evidence>